<keyword evidence="3" id="KW-1185">Reference proteome</keyword>
<dbReference type="eggNOG" id="ENOG5033BSF">
    <property type="taxonomic scope" value="Bacteria"/>
</dbReference>
<feature type="transmembrane region" description="Helical" evidence="1">
    <location>
        <begin position="89"/>
        <end position="108"/>
    </location>
</feature>
<gene>
    <name evidence="2" type="ORF">A374_18099</name>
</gene>
<feature type="transmembrane region" description="Helical" evidence="1">
    <location>
        <begin position="34"/>
        <end position="49"/>
    </location>
</feature>
<reference evidence="2 3" key="1">
    <citation type="journal article" date="2012" name="J. Bacteriol.">
        <title>Genome of Bacillus macauensis ZFHKF-1, a Long-Chain-Forming Bacterium.</title>
        <authorList>
            <person name="Cai L."/>
            <person name="Zhang T."/>
        </authorList>
    </citation>
    <scope>NUCLEOTIDE SEQUENCE [LARGE SCALE GENOMIC DNA]</scope>
    <source>
        <strain evidence="2 3">ZFHKF-1</strain>
    </source>
</reference>
<feature type="transmembrane region" description="Helical" evidence="1">
    <location>
        <begin position="232"/>
        <end position="253"/>
    </location>
</feature>
<evidence type="ECO:0000313" key="2">
    <source>
        <dbReference type="EMBL" id="EIT83973.1"/>
    </source>
</evidence>
<accession>I8UB27</accession>
<keyword evidence="1" id="KW-0812">Transmembrane</keyword>
<keyword evidence="1" id="KW-1133">Transmembrane helix</keyword>
<protein>
    <recommendedName>
        <fullName evidence="4">O-antigen polymerase</fullName>
    </recommendedName>
</protein>
<feature type="transmembrane region" description="Helical" evidence="1">
    <location>
        <begin position="120"/>
        <end position="142"/>
    </location>
</feature>
<dbReference type="PATRIC" id="fig|1196324.3.peg.3692"/>
<dbReference type="Proteomes" id="UP000004080">
    <property type="component" value="Unassembled WGS sequence"/>
</dbReference>
<name>I8UB27_9BACL</name>
<organism evidence="2 3">
    <name type="scientific">Fictibacillus macauensis ZFHKF-1</name>
    <dbReference type="NCBI Taxonomy" id="1196324"/>
    <lineage>
        <taxon>Bacteria</taxon>
        <taxon>Bacillati</taxon>
        <taxon>Bacillota</taxon>
        <taxon>Bacilli</taxon>
        <taxon>Bacillales</taxon>
        <taxon>Fictibacillaceae</taxon>
        <taxon>Fictibacillus</taxon>
    </lineage>
</organism>
<evidence type="ECO:0000256" key="1">
    <source>
        <dbReference type="SAM" id="Phobius"/>
    </source>
</evidence>
<feature type="transmembrane region" description="Helical" evidence="1">
    <location>
        <begin position="308"/>
        <end position="327"/>
    </location>
</feature>
<feature type="transmembrane region" description="Helical" evidence="1">
    <location>
        <begin position="191"/>
        <end position="220"/>
    </location>
</feature>
<sequence length="391" mass="45049">MNKKQKHSKYSISYIFLSLFPILSLYQMLPLVNIGYFIIFLFILLKYITREFKPSINIKLFFVLSLIIFINLIVGLLKYSNIGNTINNSAGILIFTLLAIVLCVPENLSKEKLYISSKFVGIFSTIFLFYQSINFHVFQVIVKGNLPFLTPLEDGFKSIEWGRPSAFFYEPAHYAIYIGPIFAISLIKKDYITAVLFFVGLFVSTSSTGILIAFIIPMYIYIKSVKKIFSKLFILILTAFIFFITTSLNNSLWDKVDSENLSSNIRVLGTLDYLKNFSDIEFIFGIGINRLAEFAMNHGFIAYNYANAYVYSLISFGVIGGSIWLFYNISLVKQLSREYRVLIIILICISFSDQILFNRNLLYLLIWIYTFSYTRSMSFEYSKRLVVRAGG</sequence>
<dbReference type="AlphaFoldDB" id="I8UB27"/>
<feature type="transmembrane region" description="Helical" evidence="1">
    <location>
        <begin position="339"/>
        <end position="355"/>
    </location>
</feature>
<dbReference type="STRING" id="1196324.A374_18099"/>
<comment type="caution">
    <text evidence="2">The sequence shown here is derived from an EMBL/GenBank/DDBJ whole genome shotgun (WGS) entry which is preliminary data.</text>
</comment>
<keyword evidence="1" id="KW-0472">Membrane</keyword>
<evidence type="ECO:0008006" key="4">
    <source>
        <dbReference type="Google" id="ProtNLM"/>
    </source>
</evidence>
<dbReference type="RefSeq" id="WP_007203689.1">
    <property type="nucleotide sequence ID" value="NZ_AKKV01000042.1"/>
</dbReference>
<evidence type="ECO:0000313" key="3">
    <source>
        <dbReference type="Proteomes" id="UP000004080"/>
    </source>
</evidence>
<dbReference type="OrthoDB" id="2989261at2"/>
<dbReference type="EMBL" id="AKKV01000042">
    <property type="protein sequence ID" value="EIT83973.1"/>
    <property type="molecule type" value="Genomic_DNA"/>
</dbReference>
<proteinExistence type="predicted"/>
<feature type="transmembrane region" description="Helical" evidence="1">
    <location>
        <begin position="56"/>
        <end position="77"/>
    </location>
</feature>